<dbReference type="Proteomes" id="UP001465755">
    <property type="component" value="Unassembled WGS sequence"/>
</dbReference>
<dbReference type="EC" id="2.7.7.7" evidence="2"/>
<dbReference type="InterPro" id="IPR012337">
    <property type="entry name" value="RNaseH-like_sf"/>
</dbReference>
<evidence type="ECO:0000256" key="8">
    <source>
        <dbReference type="ARBA" id="ARBA00049244"/>
    </source>
</evidence>
<feature type="domain" description="DNA-directed DNA polymerase family B multifunctional" evidence="9">
    <location>
        <begin position="351"/>
        <end position="462"/>
    </location>
</feature>
<evidence type="ECO:0000256" key="5">
    <source>
        <dbReference type="ARBA" id="ARBA00022932"/>
    </source>
</evidence>
<name>A0AAW1NSM9_9CHLO</name>
<evidence type="ECO:0000313" key="12">
    <source>
        <dbReference type="Proteomes" id="UP001465755"/>
    </source>
</evidence>
<dbReference type="AlphaFoldDB" id="A0AAW1NSM9"/>
<dbReference type="PANTHER" id="PTHR10322">
    <property type="entry name" value="DNA POLYMERASE CATALYTIC SUBUNIT"/>
    <property type="match status" value="1"/>
</dbReference>
<dbReference type="GO" id="GO:0000166">
    <property type="term" value="F:nucleotide binding"/>
    <property type="evidence" value="ECO:0007669"/>
    <property type="project" value="InterPro"/>
</dbReference>
<dbReference type="InterPro" id="IPR006133">
    <property type="entry name" value="DNA-dir_DNA_pol_B_exonuc"/>
</dbReference>
<dbReference type="InterPro" id="IPR006172">
    <property type="entry name" value="DNA-dir_DNA_pol_B"/>
</dbReference>
<dbReference type="PANTHER" id="PTHR10322:SF23">
    <property type="entry name" value="DNA POLYMERASE DELTA CATALYTIC SUBUNIT"/>
    <property type="match status" value="1"/>
</dbReference>
<evidence type="ECO:0000256" key="2">
    <source>
        <dbReference type="ARBA" id="ARBA00012417"/>
    </source>
</evidence>
<dbReference type="PRINTS" id="PR00106">
    <property type="entry name" value="DNAPOLB"/>
</dbReference>
<dbReference type="SUPFAM" id="SSF56672">
    <property type="entry name" value="DNA/RNA polymerases"/>
    <property type="match status" value="1"/>
</dbReference>
<dbReference type="InterPro" id="IPR050240">
    <property type="entry name" value="DNA_pol_type-B"/>
</dbReference>
<organism evidence="11 12">
    <name type="scientific">Symbiochloris irregularis</name>
    <dbReference type="NCBI Taxonomy" id="706552"/>
    <lineage>
        <taxon>Eukaryota</taxon>
        <taxon>Viridiplantae</taxon>
        <taxon>Chlorophyta</taxon>
        <taxon>core chlorophytes</taxon>
        <taxon>Trebouxiophyceae</taxon>
        <taxon>Trebouxiales</taxon>
        <taxon>Trebouxiaceae</taxon>
        <taxon>Symbiochloris</taxon>
    </lineage>
</organism>
<protein>
    <recommendedName>
        <fullName evidence="7">DNA polymerase delta catalytic subunit</fullName>
        <ecNumber evidence="2">2.7.7.7</ecNumber>
    </recommendedName>
</protein>
<dbReference type="Pfam" id="PF03104">
    <property type="entry name" value="DNA_pol_B_exo1"/>
    <property type="match status" value="1"/>
</dbReference>
<dbReference type="InterPro" id="IPR043502">
    <property type="entry name" value="DNA/RNA_pol_sf"/>
</dbReference>
<keyword evidence="4" id="KW-0548">Nucleotidyltransferase</keyword>
<reference evidence="11 12" key="1">
    <citation type="journal article" date="2024" name="Nat. Commun.">
        <title>Phylogenomics reveals the evolutionary origins of lichenization in chlorophyte algae.</title>
        <authorList>
            <person name="Puginier C."/>
            <person name="Libourel C."/>
            <person name="Otte J."/>
            <person name="Skaloud P."/>
            <person name="Haon M."/>
            <person name="Grisel S."/>
            <person name="Petersen M."/>
            <person name="Berrin J.G."/>
            <person name="Delaux P.M."/>
            <person name="Dal Grande F."/>
            <person name="Keller J."/>
        </authorList>
    </citation>
    <scope>NUCLEOTIDE SEQUENCE [LARGE SCALE GENOMIC DNA]</scope>
    <source>
        <strain evidence="11 12">SAG 2036</strain>
    </source>
</reference>
<dbReference type="InterPro" id="IPR023211">
    <property type="entry name" value="DNA_pol_palm_dom_sf"/>
</dbReference>
<sequence length="599" mass="66175">MLGAYSREFAIQQSGIERKLNFMGFSDNTPLDVTRLCFTSSRAFNSAGHLLKQANLELFESHVDVQLKFLHQTGLRSVGWLRVTADQVDTEGCYLCEAQGLSNLDNANIATALAPLVIASYDLEAFSPENRFPDADKKGDVVFMIATTFQRLGEDQPYLQQLITLDPCEAIPGVLVERAADEGDLVQKWTDMIRQQGTDILAAYNNYGFDDYYIDTRFKKSRPNDPLQLSRLASGSKIRTQRSEFAGYSEWRLLSTPGILNMDLHVIMKREHDLDSYKLDAVAQHFLGEHKIDLSAKDMFAKYAGGRGGRDPMAIAEIGRYCIQDTALPLKLLNKLAIIPTMFEMAAATSVPCEYIFQQGASVRVMSMLVKKMQEYGMICPSSVTDRESYQGSTILEPKIGLYEDPVAVCDFSALYPSIIRRHVLCPSRLVIDDLFANLDHVHYKDVETDVGHHRFAQDVVRHEGALERNGEAHTPSTGLVVSDGCGFGEVVRVHTNKGAEVAVASSGPSASAGSTGVLDHLRPLPPAVLPSLLAELAEFRKQAKNDLQCTADPWQRTLLDAKQKAFKVCMNSVYGAFGAPGPLYCRELAATVTAIADR</sequence>
<comment type="similarity">
    <text evidence="1">Belongs to the DNA polymerase type-B family.</text>
</comment>
<dbReference type="InterPro" id="IPR036397">
    <property type="entry name" value="RNaseH_sf"/>
</dbReference>
<dbReference type="SMART" id="SM00486">
    <property type="entry name" value="POLBc"/>
    <property type="match status" value="1"/>
</dbReference>
<feature type="domain" description="DNA-directed DNA polymerase family B multifunctional" evidence="9">
    <location>
        <begin position="528"/>
        <end position="596"/>
    </location>
</feature>
<dbReference type="Pfam" id="PF00136">
    <property type="entry name" value="DNA_pol_B"/>
    <property type="match status" value="2"/>
</dbReference>
<evidence type="ECO:0000256" key="4">
    <source>
        <dbReference type="ARBA" id="ARBA00022695"/>
    </source>
</evidence>
<keyword evidence="5" id="KW-0239">DNA-directed DNA polymerase</keyword>
<dbReference type="GO" id="GO:0003887">
    <property type="term" value="F:DNA-directed DNA polymerase activity"/>
    <property type="evidence" value="ECO:0007669"/>
    <property type="project" value="UniProtKB-KW"/>
</dbReference>
<feature type="domain" description="DNA-directed DNA polymerase family B exonuclease" evidence="10">
    <location>
        <begin position="58"/>
        <end position="282"/>
    </location>
</feature>
<evidence type="ECO:0000256" key="3">
    <source>
        <dbReference type="ARBA" id="ARBA00022679"/>
    </source>
</evidence>
<dbReference type="SUPFAM" id="SSF53098">
    <property type="entry name" value="Ribonuclease H-like"/>
    <property type="match status" value="1"/>
</dbReference>
<evidence type="ECO:0000259" key="9">
    <source>
        <dbReference type="Pfam" id="PF00136"/>
    </source>
</evidence>
<evidence type="ECO:0000256" key="7">
    <source>
        <dbReference type="ARBA" id="ARBA00024411"/>
    </source>
</evidence>
<evidence type="ECO:0000313" key="11">
    <source>
        <dbReference type="EMBL" id="KAK9797056.1"/>
    </source>
</evidence>
<accession>A0AAW1NSM9</accession>
<keyword evidence="6" id="KW-0238">DNA-binding</keyword>
<dbReference type="Gene3D" id="3.90.1600.10">
    <property type="entry name" value="Palm domain of DNA polymerase"/>
    <property type="match status" value="2"/>
</dbReference>
<dbReference type="GO" id="GO:0006261">
    <property type="term" value="P:DNA-templated DNA replication"/>
    <property type="evidence" value="ECO:0007669"/>
    <property type="project" value="TreeGrafter"/>
</dbReference>
<comment type="catalytic activity">
    <reaction evidence="8">
        <text>DNA(n) + a 2'-deoxyribonucleoside 5'-triphosphate = DNA(n+1) + diphosphate</text>
        <dbReference type="Rhea" id="RHEA:22508"/>
        <dbReference type="Rhea" id="RHEA-COMP:17339"/>
        <dbReference type="Rhea" id="RHEA-COMP:17340"/>
        <dbReference type="ChEBI" id="CHEBI:33019"/>
        <dbReference type="ChEBI" id="CHEBI:61560"/>
        <dbReference type="ChEBI" id="CHEBI:173112"/>
        <dbReference type="EC" id="2.7.7.7"/>
    </reaction>
</comment>
<evidence type="ECO:0000256" key="1">
    <source>
        <dbReference type="ARBA" id="ARBA00005755"/>
    </source>
</evidence>
<gene>
    <name evidence="11" type="ORF">WJX73_009093</name>
</gene>
<proteinExistence type="inferred from homology"/>
<dbReference type="InterPro" id="IPR006134">
    <property type="entry name" value="DNA-dir_DNA_pol_B_multi_dom"/>
</dbReference>
<comment type="caution">
    <text evidence="11">The sequence shown here is derived from an EMBL/GenBank/DDBJ whole genome shotgun (WGS) entry which is preliminary data.</text>
</comment>
<dbReference type="EMBL" id="JALJOQ010000110">
    <property type="protein sequence ID" value="KAK9797056.1"/>
    <property type="molecule type" value="Genomic_DNA"/>
</dbReference>
<evidence type="ECO:0000256" key="6">
    <source>
        <dbReference type="ARBA" id="ARBA00023125"/>
    </source>
</evidence>
<keyword evidence="3" id="KW-0808">Transferase</keyword>
<keyword evidence="12" id="KW-1185">Reference proteome</keyword>
<dbReference type="GO" id="GO:0003677">
    <property type="term" value="F:DNA binding"/>
    <property type="evidence" value="ECO:0007669"/>
    <property type="project" value="UniProtKB-KW"/>
</dbReference>
<dbReference type="Gene3D" id="3.30.420.10">
    <property type="entry name" value="Ribonuclease H-like superfamily/Ribonuclease H"/>
    <property type="match status" value="1"/>
</dbReference>
<evidence type="ECO:0000259" key="10">
    <source>
        <dbReference type="Pfam" id="PF03104"/>
    </source>
</evidence>